<comment type="caution">
    <text evidence="1">The sequence shown here is derived from an EMBL/GenBank/DDBJ whole genome shotgun (WGS) entry which is preliminary data.</text>
</comment>
<dbReference type="RefSeq" id="WP_179490444.1">
    <property type="nucleotide sequence ID" value="NZ_JACCBV010000001.1"/>
</dbReference>
<dbReference type="PANTHER" id="PTHR10151">
    <property type="entry name" value="ECTONUCLEOTIDE PYROPHOSPHATASE/PHOSPHODIESTERASE"/>
    <property type="match status" value="1"/>
</dbReference>
<evidence type="ECO:0000313" key="2">
    <source>
        <dbReference type="Proteomes" id="UP000576969"/>
    </source>
</evidence>
<dbReference type="SUPFAM" id="SSF53649">
    <property type="entry name" value="Alkaline phosphatase-like"/>
    <property type="match status" value="1"/>
</dbReference>
<dbReference type="Proteomes" id="UP000576969">
    <property type="component" value="Unassembled WGS sequence"/>
</dbReference>
<sequence length="390" mass="42001">MSLSLPADPPSARSLTGLVPQLIDALRRGEGSAPQAQPGATDAPWFPPASSVILLVVDGLGVHNLSSRSGHARFLTSVRARKDVARTVFPSTTASALSSLLTGESPGRHGIVGYRALEPETDQVLNQLRGWDSDGLDPWTWQRIEPLLLREASAGRPVFVVTKSEYENTGFTVATMRGATFVGENDFTTRIDRAAELAARHPGALIYLYVPDLDAIGHRRGWESDGWGAALERVDAAARRLSESLVPGVGLVVTADHGMIDVPRHRHVLLEEGSPLVEGVRHIGGEPRMLHLYAEPGAAGHVLTAWRDAEASRSWIVSRDEAIATGLFGAVDDAVRARIGDVLVAARAGIAYYDDRLADKAPQRMVGQHGSLTDEERIVPLIRLGAFARQ</sequence>
<proteinExistence type="predicted"/>
<gene>
    <name evidence="1" type="ORF">BJ991_002487</name>
</gene>
<evidence type="ECO:0008006" key="3">
    <source>
        <dbReference type="Google" id="ProtNLM"/>
    </source>
</evidence>
<dbReference type="Pfam" id="PF01663">
    <property type="entry name" value="Phosphodiest"/>
    <property type="match status" value="1"/>
</dbReference>
<dbReference type="GO" id="GO:0016787">
    <property type="term" value="F:hydrolase activity"/>
    <property type="evidence" value="ECO:0007669"/>
    <property type="project" value="UniProtKB-ARBA"/>
</dbReference>
<evidence type="ECO:0000313" key="1">
    <source>
        <dbReference type="EMBL" id="NYE20459.1"/>
    </source>
</evidence>
<name>A0A7Y9GQ16_9MICO</name>
<dbReference type="PANTHER" id="PTHR10151:SF120">
    <property type="entry name" value="BIS(5'-ADENOSYL)-TRIPHOSPHATASE"/>
    <property type="match status" value="1"/>
</dbReference>
<accession>A0A7Y9GQ16</accession>
<organism evidence="1 2">
    <name type="scientific">Microbacterium immunditiarum</name>
    <dbReference type="NCBI Taxonomy" id="337480"/>
    <lineage>
        <taxon>Bacteria</taxon>
        <taxon>Bacillati</taxon>
        <taxon>Actinomycetota</taxon>
        <taxon>Actinomycetes</taxon>
        <taxon>Micrococcales</taxon>
        <taxon>Microbacteriaceae</taxon>
        <taxon>Microbacterium</taxon>
    </lineage>
</organism>
<dbReference type="EMBL" id="JACCBV010000001">
    <property type="protein sequence ID" value="NYE20459.1"/>
    <property type="molecule type" value="Genomic_DNA"/>
</dbReference>
<protein>
    <recommendedName>
        <fullName evidence="3">Alkaline phosphatase family protein</fullName>
    </recommendedName>
</protein>
<reference evidence="1 2" key="1">
    <citation type="submission" date="2020-07" db="EMBL/GenBank/DDBJ databases">
        <title>Sequencing the genomes of 1000 actinobacteria strains.</title>
        <authorList>
            <person name="Klenk H.-P."/>
        </authorList>
    </citation>
    <scope>NUCLEOTIDE SEQUENCE [LARGE SCALE GENOMIC DNA]</scope>
    <source>
        <strain evidence="1 2">DSM 24662</strain>
    </source>
</reference>
<keyword evidence="2" id="KW-1185">Reference proteome</keyword>
<dbReference type="AlphaFoldDB" id="A0A7Y9GQ16"/>
<dbReference type="Gene3D" id="3.40.720.10">
    <property type="entry name" value="Alkaline Phosphatase, subunit A"/>
    <property type="match status" value="1"/>
</dbReference>
<dbReference type="InterPro" id="IPR017850">
    <property type="entry name" value="Alkaline_phosphatase_core_sf"/>
</dbReference>
<dbReference type="InterPro" id="IPR002591">
    <property type="entry name" value="Phosphodiest/P_Trfase"/>
</dbReference>